<reference evidence="9 10" key="1">
    <citation type="submission" date="2016-10" db="EMBL/GenBank/DDBJ databases">
        <authorList>
            <person name="de Groot N.N."/>
        </authorList>
    </citation>
    <scope>NUCLEOTIDE SEQUENCE [LARGE SCALE GENOMIC DNA]</scope>
    <source>
        <strain evidence="9 10">APO</strain>
    </source>
</reference>
<dbReference type="GO" id="GO:0030170">
    <property type="term" value="F:pyridoxal phosphate binding"/>
    <property type="evidence" value="ECO:0007669"/>
    <property type="project" value="InterPro"/>
</dbReference>
<evidence type="ECO:0000256" key="1">
    <source>
        <dbReference type="ARBA" id="ARBA00001933"/>
    </source>
</evidence>
<dbReference type="Pfam" id="PF00343">
    <property type="entry name" value="Phosphorylase"/>
    <property type="match status" value="1"/>
</dbReference>
<dbReference type="Gene3D" id="3.40.50.2000">
    <property type="entry name" value="Glycogen Phosphorylase B"/>
    <property type="match status" value="2"/>
</dbReference>
<feature type="modified residue" description="N6-(pyridoxal phosphate)lysine" evidence="7">
    <location>
        <position position="664"/>
    </location>
</feature>
<keyword evidence="5 7" id="KW-0663">Pyridoxal phosphate</keyword>
<evidence type="ECO:0000313" key="9">
    <source>
        <dbReference type="EMBL" id="SDY79955.1"/>
    </source>
</evidence>
<evidence type="ECO:0000256" key="7">
    <source>
        <dbReference type="PIRSR" id="PIRSR000460-1"/>
    </source>
</evidence>
<dbReference type="SUPFAM" id="SSF53756">
    <property type="entry name" value="UDP-Glycosyltransferase/glycogen phosphorylase"/>
    <property type="match status" value="1"/>
</dbReference>
<dbReference type="FunFam" id="3.40.50.2000:FF:000149">
    <property type="entry name" value="Glycogen phosphorylase, muscle form"/>
    <property type="match status" value="1"/>
</dbReference>
<dbReference type="STRING" id="159292.SAMN05192546_104273"/>
<dbReference type="PIRSF" id="PIRSF000460">
    <property type="entry name" value="Pprylas_GlgP"/>
    <property type="match status" value="1"/>
</dbReference>
<evidence type="ECO:0000256" key="4">
    <source>
        <dbReference type="ARBA" id="ARBA00022679"/>
    </source>
</evidence>
<evidence type="ECO:0000256" key="5">
    <source>
        <dbReference type="ARBA" id="ARBA00022898"/>
    </source>
</evidence>
<evidence type="ECO:0000256" key="2">
    <source>
        <dbReference type="ARBA" id="ARBA00006047"/>
    </source>
</evidence>
<keyword evidence="6 8" id="KW-0119">Carbohydrate metabolism</keyword>
<dbReference type="PANTHER" id="PTHR11468:SF3">
    <property type="entry name" value="GLYCOGEN PHOSPHORYLASE, LIVER FORM"/>
    <property type="match status" value="1"/>
</dbReference>
<comment type="function">
    <text evidence="8">Allosteric enzyme that catalyzes the rate-limiting step in glycogen catabolism, the phosphorolytic cleavage of glycogen to produce glucose-1-phosphate, and plays a central role in maintaining cellular and organismal glucose homeostasis.</text>
</comment>
<dbReference type="NCBIfam" id="TIGR02093">
    <property type="entry name" value="P_ylase"/>
    <property type="match status" value="1"/>
</dbReference>
<comment type="catalytic activity">
    <reaction evidence="8">
        <text>[(1-&gt;4)-alpha-D-glucosyl](n) + phosphate = [(1-&gt;4)-alpha-D-glucosyl](n-1) + alpha-D-glucose 1-phosphate</text>
        <dbReference type="Rhea" id="RHEA:41732"/>
        <dbReference type="Rhea" id="RHEA-COMP:9584"/>
        <dbReference type="Rhea" id="RHEA-COMP:9586"/>
        <dbReference type="ChEBI" id="CHEBI:15444"/>
        <dbReference type="ChEBI" id="CHEBI:43474"/>
        <dbReference type="ChEBI" id="CHEBI:58601"/>
        <dbReference type="EC" id="2.4.1.1"/>
    </reaction>
</comment>
<dbReference type="EC" id="2.4.1.1" evidence="8"/>
<evidence type="ECO:0000256" key="3">
    <source>
        <dbReference type="ARBA" id="ARBA00022676"/>
    </source>
</evidence>
<dbReference type="Proteomes" id="UP000199230">
    <property type="component" value="Unassembled WGS sequence"/>
</dbReference>
<comment type="cofactor">
    <cofactor evidence="1 8">
        <name>pyridoxal 5'-phosphate</name>
        <dbReference type="ChEBI" id="CHEBI:597326"/>
    </cofactor>
</comment>
<organism evidence="9 10">
    <name type="scientific">Tindallia californiensis</name>
    <dbReference type="NCBI Taxonomy" id="159292"/>
    <lineage>
        <taxon>Bacteria</taxon>
        <taxon>Bacillati</taxon>
        <taxon>Bacillota</taxon>
        <taxon>Clostridia</taxon>
        <taxon>Peptostreptococcales</taxon>
        <taxon>Tindalliaceae</taxon>
        <taxon>Tindallia</taxon>
    </lineage>
</organism>
<dbReference type="PANTHER" id="PTHR11468">
    <property type="entry name" value="GLYCOGEN PHOSPHORYLASE"/>
    <property type="match status" value="1"/>
</dbReference>
<dbReference type="GO" id="GO:0005980">
    <property type="term" value="P:glycogen catabolic process"/>
    <property type="evidence" value="ECO:0007669"/>
    <property type="project" value="TreeGrafter"/>
</dbReference>
<evidence type="ECO:0000313" key="10">
    <source>
        <dbReference type="Proteomes" id="UP000199230"/>
    </source>
</evidence>
<dbReference type="AlphaFoldDB" id="A0A1H3MUR8"/>
<dbReference type="RefSeq" id="WP_093312857.1">
    <property type="nucleotide sequence ID" value="NZ_FNPV01000004.1"/>
</dbReference>
<proteinExistence type="inferred from homology"/>
<evidence type="ECO:0000256" key="6">
    <source>
        <dbReference type="ARBA" id="ARBA00023277"/>
    </source>
</evidence>
<comment type="similarity">
    <text evidence="2 8">Belongs to the glycogen phosphorylase family.</text>
</comment>
<accession>A0A1H3MUR8</accession>
<keyword evidence="10" id="KW-1185">Reference proteome</keyword>
<dbReference type="InterPro" id="IPR011833">
    <property type="entry name" value="Glycg_phsphrylas"/>
</dbReference>
<dbReference type="GO" id="GO:0008184">
    <property type="term" value="F:glycogen phosphorylase activity"/>
    <property type="evidence" value="ECO:0007669"/>
    <property type="project" value="InterPro"/>
</dbReference>
<gene>
    <name evidence="9" type="ORF">SAMN05192546_104273</name>
</gene>
<keyword evidence="3 8" id="KW-0328">Glycosyltransferase</keyword>
<keyword evidence="4 8" id="KW-0808">Transferase</keyword>
<dbReference type="EMBL" id="FNPV01000004">
    <property type="protein sequence ID" value="SDY79955.1"/>
    <property type="molecule type" value="Genomic_DNA"/>
</dbReference>
<evidence type="ECO:0000256" key="8">
    <source>
        <dbReference type="RuleBase" id="RU000587"/>
    </source>
</evidence>
<name>A0A1H3MUR8_9FIRM</name>
<dbReference type="InterPro" id="IPR000811">
    <property type="entry name" value="Glyco_trans_35"/>
</dbReference>
<protein>
    <recommendedName>
        <fullName evidence="8">Alpha-1,4 glucan phosphorylase</fullName>
        <ecNumber evidence="8">2.4.1.1</ecNumber>
    </recommendedName>
</protein>
<sequence>MDEKKSKELAFEEMVDTMREEVELKLQRMFGRTLKTATDAQLYKAMATLLRDRVMEKWAYSKEMEYETNGRQMYYLSMEFLMGRLFGNNLMNLGLDQQVAQVCKELKIDLDKVRDSEPDAGLGNGGLGRLAACFLDSLATLGLEGHGNGIRYEYGLFKQKIVDGYQVEVPDPWLEDGNIWEIAKPEEPEIISFGGTIERRIEKGKEVVKYCDAQCVKAIPYDVPVVGYDSEVVNTLRLWSARAIKPMDMGLFGQGRYVDSVAEKELAETITKVLYPEDNHPEGKSLRLKQQYFFVSASIQSIYRKFKKAGNNIFDFHKKVAIHINDTHPALGIPELMRILMDKEGLDWEDSWRITCQTFAYTNHTILEEALEKWPQELFKSLLPRIYEIVHEINEIFCRDLWKKYPGEWEKIGSMAIISYGTVHMSKLAIAGSYSVNGVAKLHTDILKEDVFRDFYQACPSKFRAITNGVTHRRFLAKANAELADLITGYIGEDWMKAPQDLERLKTYAKDSSFQKNVAEIRLKNKESLAEHIENQYGIQVNPESIFDVQVKRLHEYKRQLMNAMHIMFLYNKILDNPNFPMHPRTFIFGAKAAPGYHNAKMIIKLIHSLAKKINNDPRVKDKIKIVFMENYRVSLAEKIIPASDVSEQISTAGKEASGTGNMKFMFNGALTIGTLDGANVEMKEAVGNDNMYIFGLTSEEVSQYYREGHYRPYEIYETNPELRLVLDQFVNGFLDSEHPDTFRGLYEGLLYGHYGMADPYFVLKDFEPYCQAHTRLGLEYKKPDIWWEKAILNIAAAGIFSSDRTIRDYNQQVWKLPFVKTK</sequence>
<dbReference type="CDD" id="cd04300">
    <property type="entry name" value="GT35_Glycogen_Phosphorylase"/>
    <property type="match status" value="1"/>
</dbReference>
<dbReference type="GO" id="GO:0005737">
    <property type="term" value="C:cytoplasm"/>
    <property type="evidence" value="ECO:0007669"/>
    <property type="project" value="TreeGrafter"/>
</dbReference>